<keyword evidence="5 10" id="KW-0805">Transcription regulation</keyword>
<keyword evidence="19" id="KW-1185">Reference proteome</keyword>
<feature type="domain" description="Mediator of RNA polymerase II transcription subunit 14 RM8" evidence="14">
    <location>
        <begin position="1254"/>
        <end position="1327"/>
    </location>
</feature>
<sequence length="1490" mass="165100">MAPVASGEAQVQMTMVPTAGPGPPGSAGSISLGMLVDFIIQRTYHDLTVLSELLPRKTDMERKIAIVQFAHRTRQLFVRLLALVKWANSAAKVDKCAMISAFLDQQAMIFVDTADMLYRMVRELVHARLPSFNIPHAVDVLTTGTYPRLPKCIRDRIVPPDPITPAERKATLLRLNQIIQHRLVTTDLPPQLGNLTIANGRVKFQVPHEFEATLTLMGDEPSIPWRLLGIKILVEDKDTGNGTALVHSLQVNYIHQLIQSRLFADDRPLYDLYDCLHSFCQSLQLEVLHSQTQRLIHERWSDHIRLEEYTIGQSLTVSYWRAQLVEAAQNKLEIPVTHKLTIAMHDNDKSRPLQVKHQPPLPSHEPVQVDHAIKSDCLSMEKLLVQTVQARAYARLKELQLQIKAHNRDDQSLICGIPPVLKIPILYPCTEVEYMNIVADLQTGMLQPMFYHGESHLEEMEKNINSDASRTIRMVSDLRFVIARRRCQHTVLHLPTVCHRKLHLENFQTHPISKLSSHKVYLRLTRHPGYYLVVEFLEGQQFYEIEYRYHLLQLKDQGVKSEGESSDSPVSSHAGSLVTLDPATFSKEVGTATPGIKRKISIQHGHGGPQLKRERVDAGEPSMYLPDVAHLISVCDTQIPLISLCQELSRRGIPCQGVQSEGYDVGLGVKLLALPSLRGIPDHVVFKLKSDCLGCTFRLQGKTSRVWTAELVFANCPLASTTQREQTSSRHVYFTYDGLKPDSEAASSGNNNTENANITPVMDKFLQDWRSIAEMYATVLDFARNYKDPNRQLFQMVEVKSFSYKTLTLSYGVGRSSTVKIQWVPEGSGGSFKLGLGMVGRVNNPNCHMIVQSQLQEEFNTHRNIAQLIQVLCETQSPLQSITRLPQTTILGCPNKPLSPTQTFTILPQSSVHARIAFRNLYCLDVHCRGRNLVAIRDGAYSLFDVSKVVEGFTPTQGLKAFLSMFEDSMAHSRRRSASEDDNPPSPIGMDKLDTYMTQHQLHHQTTGASPLPRTQPSAYHPMNPMTPPTSHSNPATPASPHTSMLATSQSYSTSPGSAYPLASPPQLTPQHPNPGAPITSAPTPSPSMLYGTPSPSTFTSSSPSVRVPSPSSFVPAPSPQSMGINMGPSPAFMNPTGKLQFNLHNGPPSPFHAGLTMPSPGTRNPWPGSPSMQGPSPASRVGMASPGVGMLSPPSRILPQRSWAASIPTLLSHEAFATLMTPSPPPGVMGGPAAYLCCPLERFLGCVYMRRHLQRVIQGEESLHLLPSNEPGVILFHVESINFRVQLNPSTLQTLHLKATPRPEAMEMWSREELNILESFFDTKVVCPPYKANTLTAFGRLLCAPTAVLRDCIQLMRLELFPDQALKWHLQWCLTIPPSGSPLAPPGTPAVVIRTKILFFIQLTRMGMPPTQDSTVVVPILYDPSTNTTQQADISNRAGAPGQAAPPNALSGMVGDMLKRWASFSQGQQGNDCTIFPAIRDLLHNLIPQ</sequence>
<dbReference type="InterPro" id="IPR056878">
    <property type="entry name" value="RM5_Med14"/>
</dbReference>
<comment type="function">
    <text evidence="10">Component of the Mediator complex, a coactivator involved in the regulated transcription of nearly all RNA polymerase II-dependent genes. Mediator functions as a bridge to convey information from gene-specific regulatory proteins to the basal RNA polymerase II transcription machinery. Mediator is recruited to promoters by direct interactions with regulatory proteins and serves as a scaffold for the assembly of a functional preinitiation complex with RNA polymerase II and the general transcription factors.</text>
</comment>
<feature type="region of interest" description="Disordered" evidence="11">
    <location>
        <begin position="999"/>
        <end position="1117"/>
    </location>
</feature>
<evidence type="ECO:0000256" key="1">
    <source>
        <dbReference type="ARBA" id="ARBA00004123"/>
    </source>
</evidence>
<evidence type="ECO:0000259" key="16">
    <source>
        <dbReference type="Pfam" id="PF25065"/>
    </source>
</evidence>
<dbReference type="Pfam" id="PF22983">
    <property type="entry name" value="RM8_Med14"/>
    <property type="match status" value="1"/>
</dbReference>
<feature type="compositionally biased region" description="Polar residues" evidence="11">
    <location>
        <begin position="1029"/>
        <end position="1057"/>
    </location>
</feature>
<evidence type="ECO:0000256" key="9">
    <source>
        <dbReference type="ARBA" id="ARBA00032007"/>
    </source>
</evidence>
<dbReference type="GO" id="GO:0003712">
    <property type="term" value="F:transcription coregulator activity"/>
    <property type="evidence" value="ECO:0007669"/>
    <property type="project" value="UniProtKB-UniRule"/>
</dbReference>
<evidence type="ECO:0000256" key="4">
    <source>
        <dbReference type="ARBA" id="ARBA00022737"/>
    </source>
</evidence>
<evidence type="ECO:0000256" key="2">
    <source>
        <dbReference type="ARBA" id="ARBA00007813"/>
    </source>
</evidence>
<dbReference type="PANTHER" id="PTHR12809">
    <property type="entry name" value="MEDIATOR COMPLEX SUBUNIT"/>
    <property type="match status" value="1"/>
</dbReference>
<feature type="domain" description="Mediator of RNA polymerase II transcription subunit 14 RM5" evidence="17">
    <location>
        <begin position="653"/>
        <end position="740"/>
    </location>
</feature>
<dbReference type="KEGG" id="bbel:109463943"/>
<dbReference type="GO" id="GO:0016592">
    <property type="term" value="C:mediator complex"/>
    <property type="evidence" value="ECO:0007669"/>
    <property type="project" value="UniProtKB-UniRule"/>
</dbReference>
<dbReference type="InterPro" id="IPR055122">
    <property type="entry name" value="Med14_N"/>
</dbReference>
<evidence type="ECO:0000313" key="19">
    <source>
        <dbReference type="Proteomes" id="UP000515135"/>
    </source>
</evidence>
<dbReference type="Pfam" id="PF25069">
    <property type="entry name" value="Med14_C"/>
    <property type="match status" value="1"/>
</dbReference>
<feature type="domain" description="Mediator of RNA polymerase II transcription subunit 14 C-terminal" evidence="18">
    <location>
        <begin position="1343"/>
        <end position="1487"/>
    </location>
</feature>
<feature type="domain" description="Mediator of RNA polymerase II transcription subunit 14 RM2" evidence="13">
    <location>
        <begin position="296"/>
        <end position="378"/>
    </location>
</feature>
<dbReference type="InterPro" id="IPR056879">
    <property type="entry name" value="RM3_Med14"/>
</dbReference>
<evidence type="ECO:0000259" key="15">
    <source>
        <dbReference type="Pfam" id="PF22984"/>
    </source>
</evidence>
<keyword evidence="7 10" id="KW-0804">Transcription</keyword>
<evidence type="ECO:0000256" key="3">
    <source>
        <dbReference type="ARBA" id="ARBA00019619"/>
    </source>
</evidence>
<feature type="compositionally biased region" description="Low complexity" evidence="11">
    <location>
        <begin position="1093"/>
        <end position="1117"/>
    </location>
</feature>
<proteinExistence type="inferred from homology"/>
<evidence type="ECO:0000256" key="7">
    <source>
        <dbReference type="ARBA" id="ARBA00023163"/>
    </source>
</evidence>
<dbReference type="GO" id="GO:0006357">
    <property type="term" value="P:regulation of transcription by RNA polymerase II"/>
    <property type="evidence" value="ECO:0007669"/>
    <property type="project" value="InterPro"/>
</dbReference>
<gene>
    <name evidence="20" type="primary">LOC109463943</name>
</gene>
<dbReference type="InterPro" id="IPR013947">
    <property type="entry name" value="Mediator_Med14"/>
</dbReference>
<dbReference type="Proteomes" id="UP000515135">
    <property type="component" value="Unplaced"/>
</dbReference>
<feature type="domain" description="Mediator of RNA polymerase II transcription subunit 14 RM6" evidence="15">
    <location>
        <begin position="793"/>
        <end position="862"/>
    </location>
</feature>
<dbReference type="GeneID" id="109463943"/>
<comment type="subunit">
    <text evidence="10">Component of the Mediator complex.</text>
</comment>
<keyword evidence="6 10" id="KW-0010">Activator</keyword>
<evidence type="ECO:0000256" key="8">
    <source>
        <dbReference type="ARBA" id="ARBA00023242"/>
    </source>
</evidence>
<dbReference type="Pfam" id="PF22981">
    <property type="entry name" value="RM2_Med14"/>
    <property type="match status" value="1"/>
</dbReference>
<evidence type="ECO:0000256" key="10">
    <source>
        <dbReference type="RuleBase" id="RU365082"/>
    </source>
</evidence>
<feature type="compositionally biased region" description="Pro residues" evidence="11">
    <location>
        <begin position="1063"/>
        <end position="1076"/>
    </location>
</feature>
<dbReference type="RefSeq" id="XP_019616406.1">
    <property type="nucleotide sequence ID" value="XM_019760847.1"/>
</dbReference>
<evidence type="ECO:0000313" key="20">
    <source>
        <dbReference type="RefSeq" id="XP_019616406.1"/>
    </source>
</evidence>
<evidence type="ECO:0000259" key="14">
    <source>
        <dbReference type="Pfam" id="PF22983"/>
    </source>
</evidence>
<reference evidence="20" key="1">
    <citation type="submission" date="2025-08" db="UniProtKB">
        <authorList>
            <consortium name="RefSeq"/>
        </authorList>
    </citation>
    <scope>IDENTIFICATION</scope>
    <source>
        <tissue evidence="20">Gonad</tissue>
    </source>
</reference>
<dbReference type="PANTHER" id="PTHR12809:SF2">
    <property type="entry name" value="MEDIATOR OF RNA POLYMERASE II TRANSCRIPTION SUBUNIT 14"/>
    <property type="match status" value="1"/>
</dbReference>
<evidence type="ECO:0000259" key="12">
    <source>
        <dbReference type="Pfam" id="PF08638"/>
    </source>
</evidence>
<keyword evidence="8 10" id="KW-0539">Nucleus</keyword>
<keyword evidence="4" id="KW-0677">Repeat</keyword>
<organism evidence="19 20">
    <name type="scientific">Branchiostoma belcheri</name>
    <name type="common">Amphioxus</name>
    <dbReference type="NCBI Taxonomy" id="7741"/>
    <lineage>
        <taxon>Eukaryota</taxon>
        <taxon>Metazoa</taxon>
        <taxon>Chordata</taxon>
        <taxon>Cephalochordata</taxon>
        <taxon>Leptocardii</taxon>
        <taxon>Amphioxiformes</taxon>
        <taxon>Branchiostomatidae</taxon>
        <taxon>Branchiostoma</taxon>
    </lineage>
</organism>
<accession>A0A6P4YHD6</accession>
<dbReference type="Pfam" id="PF25065">
    <property type="entry name" value="RM3_Med14"/>
    <property type="match status" value="1"/>
</dbReference>
<dbReference type="Pfam" id="PF22984">
    <property type="entry name" value="RM6_Med14"/>
    <property type="match status" value="1"/>
</dbReference>
<dbReference type="InterPro" id="IPR056877">
    <property type="entry name" value="Med14_C"/>
</dbReference>
<evidence type="ECO:0000256" key="11">
    <source>
        <dbReference type="SAM" id="MobiDB-lite"/>
    </source>
</evidence>
<dbReference type="Pfam" id="PF25067">
    <property type="entry name" value="RM5_Med14"/>
    <property type="match status" value="1"/>
</dbReference>
<comment type="subcellular location">
    <subcellularLocation>
        <location evidence="1 10">Nucleus</location>
    </subcellularLocation>
</comment>
<dbReference type="GO" id="GO:0070847">
    <property type="term" value="C:core mediator complex"/>
    <property type="evidence" value="ECO:0007669"/>
    <property type="project" value="TreeGrafter"/>
</dbReference>
<feature type="region of interest" description="Disordered" evidence="11">
    <location>
        <begin position="973"/>
        <end position="992"/>
    </location>
</feature>
<feature type="compositionally biased region" description="Polar residues" evidence="11">
    <location>
        <begin position="999"/>
        <end position="1018"/>
    </location>
</feature>
<evidence type="ECO:0000256" key="5">
    <source>
        <dbReference type="ARBA" id="ARBA00023015"/>
    </source>
</evidence>
<feature type="domain" description="Mediator complex subunit MED14 N-terminal" evidence="12">
    <location>
        <begin position="30"/>
        <end position="217"/>
    </location>
</feature>
<dbReference type="OrthoDB" id="205099at2759"/>
<evidence type="ECO:0000259" key="13">
    <source>
        <dbReference type="Pfam" id="PF22981"/>
    </source>
</evidence>
<protein>
    <recommendedName>
        <fullName evidence="3 10">Mediator of RNA polymerase II transcription subunit 14</fullName>
    </recommendedName>
    <alternativeName>
        <fullName evidence="9 10">Mediator complex subunit 14</fullName>
    </alternativeName>
</protein>
<feature type="region of interest" description="Disordered" evidence="11">
    <location>
        <begin position="1159"/>
        <end position="1192"/>
    </location>
</feature>
<feature type="domain" description="Mediator of RNA polymerase II transcription subunit 14 RM3" evidence="16">
    <location>
        <begin position="381"/>
        <end position="487"/>
    </location>
</feature>
<evidence type="ECO:0000259" key="18">
    <source>
        <dbReference type="Pfam" id="PF25069"/>
    </source>
</evidence>
<dbReference type="InterPro" id="IPR055114">
    <property type="entry name" value="Med14_RM6"/>
</dbReference>
<dbReference type="Pfam" id="PF08638">
    <property type="entry name" value="Med14"/>
    <property type="match status" value="1"/>
</dbReference>
<dbReference type="InterPro" id="IPR055113">
    <property type="entry name" value="Med14_RM2"/>
</dbReference>
<evidence type="ECO:0000256" key="6">
    <source>
        <dbReference type="ARBA" id="ARBA00023159"/>
    </source>
</evidence>
<name>A0A6P4YHD6_BRABE</name>
<dbReference type="InterPro" id="IPR055107">
    <property type="entry name" value="Med14_RM8"/>
</dbReference>
<evidence type="ECO:0000259" key="17">
    <source>
        <dbReference type="Pfam" id="PF25067"/>
    </source>
</evidence>
<comment type="similarity">
    <text evidence="2 10">Belongs to the Mediator complex subunit 14 family.</text>
</comment>